<dbReference type="GO" id="GO:0004519">
    <property type="term" value="F:endonuclease activity"/>
    <property type="evidence" value="ECO:0007669"/>
    <property type="project" value="UniProtKB-KW"/>
</dbReference>
<comment type="caution">
    <text evidence="2">The sequence shown here is derived from an EMBL/GenBank/DDBJ whole genome shotgun (WGS) entry which is preliminary data.</text>
</comment>
<keyword evidence="3" id="KW-1185">Reference proteome</keyword>
<organism evidence="2 3">
    <name type="scientific">Pipistrellus kuhlii</name>
    <name type="common">Kuhl's pipistrelle</name>
    <dbReference type="NCBI Taxonomy" id="59472"/>
    <lineage>
        <taxon>Eukaryota</taxon>
        <taxon>Metazoa</taxon>
        <taxon>Chordata</taxon>
        <taxon>Craniata</taxon>
        <taxon>Vertebrata</taxon>
        <taxon>Euteleostomi</taxon>
        <taxon>Mammalia</taxon>
        <taxon>Eutheria</taxon>
        <taxon>Laurasiatheria</taxon>
        <taxon>Chiroptera</taxon>
        <taxon>Yangochiroptera</taxon>
        <taxon>Vespertilionidae</taxon>
        <taxon>Pipistrellus</taxon>
    </lineage>
</organism>
<dbReference type="AlphaFoldDB" id="A0A7J7WD53"/>
<protein>
    <submittedName>
        <fullName evidence="2">Exo/endonuclease G</fullName>
    </submittedName>
</protein>
<feature type="transmembrane region" description="Helical" evidence="1">
    <location>
        <begin position="123"/>
        <end position="143"/>
    </location>
</feature>
<keyword evidence="2" id="KW-0540">Nuclease</keyword>
<dbReference type="EMBL" id="JACAGB010000011">
    <property type="protein sequence ID" value="KAF6335120.1"/>
    <property type="molecule type" value="Genomic_DNA"/>
</dbReference>
<name>A0A7J7WD53_PIPKU</name>
<accession>A0A7J7WD53</accession>
<keyword evidence="1" id="KW-1133">Transmembrane helix</keyword>
<keyword evidence="1" id="KW-0812">Transmembrane</keyword>
<gene>
    <name evidence="2" type="ORF">mPipKuh1_004629</name>
</gene>
<evidence type="ECO:0000256" key="1">
    <source>
        <dbReference type="SAM" id="Phobius"/>
    </source>
</evidence>
<keyword evidence="2" id="KW-0378">Hydrolase</keyword>
<dbReference type="Proteomes" id="UP000558488">
    <property type="component" value="Unassembled WGS sequence"/>
</dbReference>
<reference evidence="2 3" key="1">
    <citation type="journal article" date="2020" name="Nature">
        <title>Six reference-quality genomes reveal evolution of bat adaptations.</title>
        <authorList>
            <person name="Jebb D."/>
            <person name="Huang Z."/>
            <person name="Pippel M."/>
            <person name="Hughes G.M."/>
            <person name="Lavrichenko K."/>
            <person name="Devanna P."/>
            <person name="Winkler S."/>
            <person name="Jermiin L.S."/>
            <person name="Skirmuntt E.C."/>
            <person name="Katzourakis A."/>
            <person name="Burkitt-Gray L."/>
            <person name="Ray D.A."/>
            <person name="Sullivan K.A.M."/>
            <person name="Roscito J.G."/>
            <person name="Kirilenko B.M."/>
            <person name="Davalos L.M."/>
            <person name="Corthals A.P."/>
            <person name="Power M.L."/>
            <person name="Jones G."/>
            <person name="Ransome R.D."/>
            <person name="Dechmann D.K.N."/>
            <person name="Locatelli A.G."/>
            <person name="Puechmaille S.J."/>
            <person name="Fedrigo O."/>
            <person name="Jarvis E.D."/>
            <person name="Hiller M."/>
            <person name="Vernes S.C."/>
            <person name="Myers E.W."/>
            <person name="Teeling E.C."/>
        </authorList>
    </citation>
    <scope>NUCLEOTIDE SEQUENCE [LARGE SCALE GENOMIC DNA]</scope>
    <source>
        <strain evidence="2">MPipKuh1</strain>
        <tissue evidence="2">Flight muscle</tissue>
    </source>
</reference>
<sequence length="146" mass="15669">MAAKSFAARLRRSRRFLSGFVAGAVVGAAGAGLTALQFLRSQGTEAALAAREPEGSAEKALLGQFGFPLTGTEVLRTEEIANSSRIPTSLQPSVPSTRTTLEVGGPEATWLQREITSFHQKPWLKPSIFLILCLRIMIIMLAIGTE</sequence>
<keyword evidence="1" id="KW-0472">Membrane</keyword>
<evidence type="ECO:0000313" key="3">
    <source>
        <dbReference type="Proteomes" id="UP000558488"/>
    </source>
</evidence>
<proteinExistence type="predicted"/>
<keyword evidence="2" id="KW-0255">Endonuclease</keyword>
<evidence type="ECO:0000313" key="2">
    <source>
        <dbReference type="EMBL" id="KAF6335120.1"/>
    </source>
</evidence>